<keyword evidence="1" id="KW-0378">Hydrolase</keyword>
<comment type="caution">
    <text evidence="1">The sequence shown here is derived from an EMBL/GenBank/DDBJ whole genome shotgun (WGS) entry which is preliminary data.</text>
</comment>
<dbReference type="GO" id="GO:0004386">
    <property type="term" value="F:helicase activity"/>
    <property type="evidence" value="ECO:0007669"/>
    <property type="project" value="UniProtKB-KW"/>
</dbReference>
<name>A0A2H0KMR7_9BACT</name>
<proteinExistence type="predicted"/>
<dbReference type="SUPFAM" id="SSF89550">
    <property type="entry name" value="PHP domain-like"/>
    <property type="match status" value="1"/>
</dbReference>
<evidence type="ECO:0000313" key="2">
    <source>
        <dbReference type="Proteomes" id="UP000229570"/>
    </source>
</evidence>
<protein>
    <submittedName>
        <fullName evidence="1">DNA helicase UvrD</fullName>
    </submittedName>
</protein>
<dbReference type="EMBL" id="PCVL01000030">
    <property type="protein sequence ID" value="PIQ72545.1"/>
    <property type="molecule type" value="Genomic_DNA"/>
</dbReference>
<dbReference type="InterPro" id="IPR016195">
    <property type="entry name" value="Pol/histidinol_Pase-like"/>
</dbReference>
<dbReference type="PANTHER" id="PTHR40084:SF1">
    <property type="entry name" value="PHOSPHOTRANSFERASE"/>
    <property type="match status" value="1"/>
</dbReference>
<dbReference type="PANTHER" id="PTHR40084">
    <property type="entry name" value="PHOSPHOHYDROLASE, PHP FAMILY"/>
    <property type="match status" value="1"/>
</dbReference>
<dbReference type="AlphaFoldDB" id="A0A2H0KMR7"/>
<evidence type="ECO:0000313" key="1">
    <source>
        <dbReference type="EMBL" id="PIQ72545.1"/>
    </source>
</evidence>
<reference evidence="1 2" key="1">
    <citation type="submission" date="2017-09" db="EMBL/GenBank/DDBJ databases">
        <title>Depth-based differentiation of microbial function through sediment-hosted aquifers and enrichment of novel symbionts in the deep terrestrial subsurface.</title>
        <authorList>
            <person name="Probst A.J."/>
            <person name="Ladd B."/>
            <person name="Jarett J.K."/>
            <person name="Geller-Mcgrath D.E."/>
            <person name="Sieber C.M."/>
            <person name="Emerson J.B."/>
            <person name="Anantharaman K."/>
            <person name="Thomas B.C."/>
            <person name="Malmstrom R."/>
            <person name="Stieglmeier M."/>
            <person name="Klingl A."/>
            <person name="Woyke T."/>
            <person name="Ryan C.M."/>
            <person name="Banfield J.F."/>
        </authorList>
    </citation>
    <scope>NUCLEOTIDE SEQUENCE [LARGE SCALE GENOMIC DNA]</scope>
    <source>
        <strain evidence="1">CG11_big_fil_rev_8_21_14_0_20_35_14</strain>
    </source>
</reference>
<keyword evidence="1" id="KW-0547">Nucleotide-binding</keyword>
<sequence length="462" mass="52760">MQIIADLHIHSKYSRAVSPQMNLEGISFFAAKKGINLVTTGDWTHPLWLREIKENLKEVNPGIFTLKNKPGETKFLLSTEISSIYSQGGQVRRVHNLIFSPSIETCEKIIKELNIRGCKLMADGRPIVGISSVDLLKMVLDIDEKVLFIPAHAWTPWFSIFGSKSGFNSIEECFGDYAKYIYAIETGLSSDPIMNWQIKELKNRSIISFSDAHSTPKLGREATVFVENSNFPASPAGRQFPISKQTSNFKQPISNFTYDDIVSAIKQESNSKLKIGYTIEFFPEEGKYHWSGHRVCNIRYNAKEIKEKGSICPVCHRPLTVGVENRVLDLSEKLLGPEDLLMVKNKVGLTFVYDKEKTRRPFVSMIPLLEVLLELNDHSATKSQKEYERLTTDLGTEFDILLRKDYEEIEKTEGEKLRQAIEIVRERRVFVDPGYDGVFGKVKIFKDENEEVKKEESQQTLF</sequence>
<dbReference type="CDD" id="cd19067">
    <property type="entry name" value="PfuEndoQ-like"/>
    <property type="match status" value="1"/>
</dbReference>
<keyword evidence="1" id="KW-0067">ATP-binding</keyword>
<accession>A0A2H0KMR7</accession>
<keyword evidence="1" id="KW-0347">Helicase</keyword>
<gene>
    <name evidence="1" type="ORF">COV86_02420</name>
</gene>
<dbReference type="Proteomes" id="UP000229570">
    <property type="component" value="Unassembled WGS sequence"/>
</dbReference>
<organism evidence="1 2">
    <name type="scientific">Candidatus Roizmanbacteria bacterium CG11_big_fil_rev_8_21_14_0_20_35_14</name>
    <dbReference type="NCBI Taxonomy" id="1974855"/>
    <lineage>
        <taxon>Bacteria</taxon>
        <taxon>Candidatus Roizmaniibacteriota</taxon>
    </lineage>
</organism>
<dbReference type="Gene3D" id="3.20.20.140">
    <property type="entry name" value="Metal-dependent hydrolases"/>
    <property type="match status" value="1"/>
</dbReference>